<protein>
    <submittedName>
        <fullName evidence="1">Uncharacterized protein</fullName>
    </submittedName>
</protein>
<organism evidence="1 2">
    <name type="scientific">Ilyodon furcidens</name>
    <name type="common">goldbreast splitfin</name>
    <dbReference type="NCBI Taxonomy" id="33524"/>
    <lineage>
        <taxon>Eukaryota</taxon>
        <taxon>Metazoa</taxon>
        <taxon>Chordata</taxon>
        <taxon>Craniata</taxon>
        <taxon>Vertebrata</taxon>
        <taxon>Euteleostomi</taxon>
        <taxon>Actinopterygii</taxon>
        <taxon>Neopterygii</taxon>
        <taxon>Teleostei</taxon>
        <taxon>Neoteleostei</taxon>
        <taxon>Acanthomorphata</taxon>
        <taxon>Ovalentaria</taxon>
        <taxon>Atherinomorphae</taxon>
        <taxon>Cyprinodontiformes</taxon>
        <taxon>Goodeidae</taxon>
        <taxon>Ilyodon</taxon>
    </lineage>
</organism>
<comment type="caution">
    <text evidence="1">The sequence shown here is derived from an EMBL/GenBank/DDBJ whole genome shotgun (WGS) entry which is preliminary data.</text>
</comment>
<gene>
    <name evidence="1" type="ORF">ILYODFUR_034913</name>
</gene>
<accession>A0ABV0TPD7</accession>
<dbReference type="EMBL" id="JAHRIQ010041208">
    <property type="protein sequence ID" value="MEQ2234783.1"/>
    <property type="molecule type" value="Genomic_DNA"/>
</dbReference>
<feature type="non-terminal residue" evidence="1">
    <location>
        <position position="1"/>
    </location>
</feature>
<sequence>LQRQGQNTLLSMCKQAVAHATSSQSTTGPLLSDNTERNYIVVLDAQEAVKIGFFLHSSG</sequence>
<keyword evidence="2" id="KW-1185">Reference proteome</keyword>
<proteinExistence type="predicted"/>
<reference evidence="1 2" key="1">
    <citation type="submission" date="2021-06" db="EMBL/GenBank/DDBJ databases">
        <authorList>
            <person name="Palmer J.M."/>
        </authorList>
    </citation>
    <scope>NUCLEOTIDE SEQUENCE [LARGE SCALE GENOMIC DNA]</scope>
    <source>
        <strain evidence="2">if_2019</strain>
        <tissue evidence="1">Muscle</tissue>
    </source>
</reference>
<dbReference type="Proteomes" id="UP001482620">
    <property type="component" value="Unassembled WGS sequence"/>
</dbReference>
<evidence type="ECO:0000313" key="1">
    <source>
        <dbReference type="EMBL" id="MEQ2234783.1"/>
    </source>
</evidence>
<name>A0ABV0TPD7_9TELE</name>
<evidence type="ECO:0000313" key="2">
    <source>
        <dbReference type="Proteomes" id="UP001482620"/>
    </source>
</evidence>